<dbReference type="InterPro" id="IPR036388">
    <property type="entry name" value="WH-like_DNA-bd_sf"/>
</dbReference>
<dbReference type="SUPFAM" id="SSF46785">
    <property type="entry name" value="Winged helix' DNA-binding domain"/>
    <property type="match status" value="1"/>
</dbReference>
<dbReference type="CDD" id="cd00090">
    <property type="entry name" value="HTH_ARSR"/>
    <property type="match status" value="1"/>
</dbReference>
<dbReference type="PROSITE" id="PS50987">
    <property type="entry name" value="HTH_ARSR_2"/>
    <property type="match status" value="1"/>
</dbReference>
<dbReference type="Proteomes" id="UP001163882">
    <property type="component" value="Chromosome"/>
</dbReference>
<protein>
    <submittedName>
        <fullName evidence="2">Helix-turn-helix domain-containing protein</fullName>
    </submittedName>
</protein>
<dbReference type="Gene3D" id="1.10.10.10">
    <property type="entry name" value="Winged helix-like DNA-binding domain superfamily/Winged helix DNA-binding domain"/>
    <property type="match status" value="1"/>
</dbReference>
<keyword evidence="3" id="KW-1185">Reference proteome</keyword>
<evidence type="ECO:0000259" key="1">
    <source>
        <dbReference type="PROSITE" id="PS50987"/>
    </source>
</evidence>
<proteinExistence type="predicted"/>
<feature type="domain" description="HTH arsR-type" evidence="1">
    <location>
        <begin position="1"/>
        <end position="94"/>
    </location>
</feature>
<reference evidence="2" key="1">
    <citation type="submission" date="2022-10" db="EMBL/GenBank/DDBJ databases">
        <title>YIM 151497 complete genome.</title>
        <authorList>
            <person name="Chen X."/>
        </authorList>
    </citation>
    <scope>NUCLEOTIDE SEQUENCE</scope>
    <source>
        <strain evidence="2">YIM 151497</strain>
    </source>
</reference>
<accession>A0ABY6IVD5</accession>
<dbReference type="PANTHER" id="PTHR38600">
    <property type="entry name" value="TRANSCRIPTIONAL REGULATORY PROTEIN"/>
    <property type="match status" value="1"/>
</dbReference>
<name>A0ABY6IVD5_9HYPH</name>
<organism evidence="2 3">
    <name type="scientific">Pelagibacterium flavum</name>
    <dbReference type="NCBI Taxonomy" id="2984530"/>
    <lineage>
        <taxon>Bacteria</taxon>
        <taxon>Pseudomonadati</taxon>
        <taxon>Pseudomonadota</taxon>
        <taxon>Alphaproteobacteria</taxon>
        <taxon>Hyphomicrobiales</taxon>
        <taxon>Devosiaceae</taxon>
        <taxon>Pelagibacterium</taxon>
    </lineage>
</organism>
<dbReference type="EMBL" id="CP107716">
    <property type="protein sequence ID" value="UYQ73252.1"/>
    <property type="molecule type" value="Genomic_DNA"/>
</dbReference>
<dbReference type="InterPro" id="IPR001845">
    <property type="entry name" value="HTH_ArsR_DNA-bd_dom"/>
</dbReference>
<dbReference type="InterPro" id="IPR036390">
    <property type="entry name" value="WH_DNA-bd_sf"/>
</dbReference>
<dbReference type="PRINTS" id="PR00778">
    <property type="entry name" value="HTHARSR"/>
</dbReference>
<sequence length="107" mass="12173">MSSDDDSDTIFKALADRKRRAILDALKDEPKTTGQLVALFPQIDRCTVMQHMKVLETAGLIVARKEGRERWNHLNALPIKSIHDRWIGDYARNAVGLMSRLETELKA</sequence>
<dbReference type="Pfam" id="PF12840">
    <property type="entry name" value="HTH_20"/>
    <property type="match status" value="1"/>
</dbReference>
<evidence type="ECO:0000313" key="3">
    <source>
        <dbReference type="Proteomes" id="UP001163882"/>
    </source>
</evidence>
<dbReference type="PANTHER" id="PTHR38600:SF1">
    <property type="entry name" value="TRANSCRIPTIONAL REGULATORY PROTEIN"/>
    <property type="match status" value="1"/>
</dbReference>
<dbReference type="InterPro" id="IPR011991">
    <property type="entry name" value="ArsR-like_HTH"/>
</dbReference>
<gene>
    <name evidence="2" type="ORF">OF122_05680</name>
</gene>
<dbReference type="RefSeq" id="WP_264226840.1">
    <property type="nucleotide sequence ID" value="NZ_CP107716.1"/>
</dbReference>
<dbReference type="SMART" id="SM00418">
    <property type="entry name" value="HTH_ARSR"/>
    <property type="match status" value="1"/>
</dbReference>
<evidence type="ECO:0000313" key="2">
    <source>
        <dbReference type="EMBL" id="UYQ73252.1"/>
    </source>
</evidence>